<sequence>MLHHAGSASARAQRGAIGLLAMGVLGLVILCLVLALDVGRLYYEKARLQKLADTAAMEAAAALARTQDMSTLREMAAANLARSEGDGAALTLQRGTIAVDDGINVFVAEEAPTSDAVRVVLRQSVPTSLIVNVERLFSDRDIEDTRTLSTASVARRTPVAALAMGTQLLSVDGDTALLQPVLAALGADLDLGLVGYEGLARTQVTLLELARELSGVGVDLSAASIDDVLNTTLTVGELADASLNILRGAGNDDALVGLQPANGAIGLGDVIAALENFTGGLTGKALDVPVRLGDLLAVDLESPQRENALFAGIGLDNLLSTALMAANRDSGIHLDDLDLNVGQLASLELDLDIIEPPQIAVGPVGCETPDVGACSEWRSEAKTAQLDLDVSAAVDVIGLVTLDLDLALESASASGGIESVVPLGNQRYDVGVQARSALLTSTAEVELSLLKFADVLSLSLDNNESSQTPTAAGTIYRGTLNDWPERTTLSFGEGIGSVSGLVGPLLTESNIELSLLGSGDEPCSGLLGCLGQGIEDLLNEALDSVSDLLAALTAGLDEVLDNVLAPLVDPLLDALGLRLNGVDADVLGVGYGKVELIRVGDPDA</sequence>
<dbReference type="STRING" id="290398.Csal_1664"/>
<dbReference type="HOGENOM" id="CLU_022237_1_0_6"/>
<dbReference type="Proteomes" id="UP000000239">
    <property type="component" value="Chromosome"/>
</dbReference>
<evidence type="ECO:0000259" key="2">
    <source>
        <dbReference type="Pfam" id="PF13400"/>
    </source>
</evidence>
<dbReference type="AlphaFoldDB" id="Q1QWZ1"/>
<dbReference type="InterPro" id="IPR028087">
    <property type="entry name" value="Tad_N"/>
</dbReference>
<dbReference type="EMBL" id="CP000285">
    <property type="protein sequence ID" value="ABE59017.1"/>
    <property type="molecule type" value="Genomic_DNA"/>
</dbReference>
<dbReference type="OrthoDB" id="5720484at2"/>
<feature type="transmembrane region" description="Helical" evidence="1">
    <location>
        <begin position="16"/>
        <end position="38"/>
    </location>
</feature>
<accession>Q1QWZ1</accession>
<feature type="domain" description="Putative Flp pilus-assembly TadG-like N-terminal" evidence="2">
    <location>
        <begin position="15"/>
        <end position="62"/>
    </location>
</feature>
<dbReference type="eggNOG" id="COG4655">
    <property type="taxonomic scope" value="Bacteria"/>
</dbReference>
<reference evidence="3 4" key="1">
    <citation type="journal article" date="2011" name="Stand. Genomic Sci.">
        <title>Complete genome sequence of the halophilic and highly halotolerant Chromohalobacter salexigens type strain (1H11(T)).</title>
        <authorList>
            <person name="Copeland A."/>
            <person name="O'Connor K."/>
            <person name="Lucas S."/>
            <person name="Lapidus A."/>
            <person name="Berry K.W."/>
            <person name="Detter J.C."/>
            <person name="Del Rio T.G."/>
            <person name="Hammon N."/>
            <person name="Dalin E."/>
            <person name="Tice H."/>
            <person name="Pitluck S."/>
            <person name="Bruce D."/>
            <person name="Goodwin L."/>
            <person name="Han C."/>
            <person name="Tapia R."/>
            <person name="Saunders E."/>
            <person name="Schmutz J."/>
            <person name="Brettin T."/>
            <person name="Larimer F."/>
            <person name="Land M."/>
            <person name="Hauser L."/>
            <person name="Vargas C."/>
            <person name="Nieto J.J."/>
            <person name="Kyrpides N.C."/>
            <person name="Ivanova N."/>
            <person name="Goker M."/>
            <person name="Klenk H.P."/>
            <person name="Csonka L.N."/>
            <person name="Woyke T."/>
        </authorList>
    </citation>
    <scope>NUCLEOTIDE SEQUENCE [LARGE SCALE GENOMIC DNA]</scope>
    <source>
        <strain evidence="4">ATCC BAA-138 / DSM 3043 / CIP 106854 / NCIMB 13768 / 1H11</strain>
    </source>
</reference>
<gene>
    <name evidence="3" type="ordered locus">Csal_1664</name>
</gene>
<dbReference type="GeneID" id="95334388"/>
<protein>
    <submittedName>
        <fullName evidence="3">Membrane protein-like protein</fullName>
    </submittedName>
</protein>
<organism evidence="3 4">
    <name type="scientific">Chromohalobacter israelensis (strain ATCC BAA-138 / DSM 3043 / CIP 106854 / NCIMB 13768 / 1H11)</name>
    <name type="common">Chromohalobacter salexigens</name>
    <dbReference type="NCBI Taxonomy" id="290398"/>
    <lineage>
        <taxon>Bacteria</taxon>
        <taxon>Pseudomonadati</taxon>
        <taxon>Pseudomonadota</taxon>
        <taxon>Gammaproteobacteria</taxon>
        <taxon>Oceanospirillales</taxon>
        <taxon>Halomonadaceae</taxon>
        <taxon>Chromohalobacter</taxon>
    </lineage>
</organism>
<evidence type="ECO:0000313" key="4">
    <source>
        <dbReference type="Proteomes" id="UP000000239"/>
    </source>
</evidence>
<dbReference type="Pfam" id="PF13400">
    <property type="entry name" value="Tad"/>
    <property type="match status" value="1"/>
</dbReference>
<evidence type="ECO:0000256" key="1">
    <source>
        <dbReference type="SAM" id="Phobius"/>
    </source>
</evidence>
<dbReference type="KEGG" id="csa:Csal_1664"/>
<keyword evidence="1" id="KW-0812">Transmembrane</keyword>
<keyword evidence="4" id="KW-1185">Reference proteome</keyword>
<keyword evidence="1" id="KW-1133">Transmembrane helix</keyword>
<name>Q1QWZ1_CHRI1</name>
<proteinExistence type="predicted"/>
<evidence type="ECO:0000313" key="3">
    <source>
        <dbReference type="EMBL" id="ABE59017.1"/>
    </source>
</evidence>
<dbReference type="RefSeq" id="WP_011506963.1">
    <property type="nucleotide sequence ID" value="NC_007963.1"/>
</dbReference>
<keyword evidence="1" id="KW-0472">Membrane</keyword>